<evidence type="ECO:0000313" key="32">
    <source>
        <dbReference type="EMBL" id="MBD2799159.1"/>
    </source>
</evidence>
<comment type="catalytic activity">
    <reaction evidence="17">
        <text>(3S)-3-hydroxypentanoyl-CoA + H2O = (3S)-3-hydroxypentanoate + CoA + H(+)</text>
        <dbReference type="Rhea" id="RHEA:55096"/>
        <dbReference type="ChEBI" id="CHEBI:15377"/>
        <dbReference type="ChEBI" id="CHEBI:15378"/>
        <dbReference type="ChEBI" id="CHEBI:57287"/>
        <dbReference type="ChEBI" id="CHEBI:138607"/>
        <dbReference type="ChEBI" id="CHEBI:138608"/>
    </reaction>
    <physiologicalReaction direction="left-to-right" evidence="17">
        <dbReference type="Rhea" id="RHEA:55097"/>
    </physiologicalReaction>
</comment>
<evidence type="ECO:0000256" key="15">
    <source>
        <dbReference type="ARBA" id="ARBA00050629"/>
    </source>
</evidence>
<evidence type="ECO:0000256" key="4">
    <source>
        <dbReference type="ARBA" id="ARBA00022801"/>
    </source>
</evidence>
<comment type="catalytic activity">
    <reaction evidence="16">
        <text>3-hydroxydodecanoyl-CoA + H2O = 3-hydroxydodecanoate + CoA + H(+)</text>
        <dbReference type="Rhea" id="RHEA:65232"/>
        <dbReference type="ChEBI" id="CHEBI:15377"/>
        <dbReference type="ChEBI" id="CHEBI:15378"/>
        <dbReference type="ChEBI" id="CHEBI:57287"/>
        <dbReference type="ChEBI" id="CHEBI:76616"/>
        <dbReference type="ChEBI" id="CHEBI:156383"/>
    </reaction>
    <physiologicalReaction direction="left-to-right" evidence="16">
        <dbReference type="Rhea" id="RHEA:65233"/>
    </physiologicalReaction>
</comment>
<evidence type="ECO:0000256" key="3">
    <source>
        <dbReference type="ARBA" id="ARBA00011881"/>
    </source>
</evidence>
<evidence type="ECO:0000256" key="27">
    <source>
        <dbReference type="ARBA" id="ARBA00055321"/>
    </source>
</evidence>
<comment type="catalytic activity">
    <reaction evidence="20">
        <text>a fatty acyl-CoA + H2O = a fatty acid + CoA + H(+)</text>
        <dbReference type="Rhea" id="RHEA:16781"/>
        <dbReference type="ChEBI" id="CHEBI:15377"/>
        <dbReference type="ChEBI" id="CHEBI:15378"/>
        <dbReference type="ChEBI" id="CHEBI:28868"/>
        <dbReference type="ChEBI" id="CHEBI:57287"/>
        <dbReference type="ChEBI" id="CHEBI:77636"/>
        <dbReference type="EC" id="3.1.2.20"/>
    </reaction>
    <physiologicalReaction direction="left-to-right" evidence="20">
        <dbReference type="Rhea" id="RHEA:16782"/>
    </physiologicalReaction>
</comment>
<dbReference type="EMBL" id="JACXBF010000047">
    <property type="protein sequence ID" value="MBD2799159.1"/>
    <property type="molecule type" value="Genomic_DNA"/>
</dbReference>
<dbReference type="GO" id="GO:0005829">
    <property type="term" value="C:cytosol"/>
    <property type="evidence" value="ECO:0007669"/>
    <property type="project" value="TreeGrafter"/>
</dbReference>
<evidence type="ECO:0000256" key="9">
    <source>
        <dbReference type="ARBA" id="ARBA00047969"/>
    </source>
</evidence>
<comment type="catalytic activity">
    <reaction evidence="18">
        <text>pentanoyl-CoA + H2O = pentanoate + CoA + H(+)</text>
        <dbReference type="Rhea" id="RHEA:55052"/>
        <dbReference type="ChEBI" id="CHEBI:15377"/>
        <dbReference type="ChEBI" id="CHEBI:15378"/>
        <dbReference type="ChEBI" id="CHEBI:31011"/>
        <dbReference type="ChEBI" id="CHEBI:57287"/>
        <dbReference type="ChEBI" id="CHEBI:57389"/>
    </reaction>
    <physiologicalReaction direction="left-to-right" evidence="18">
        <dbReference type="Rhea" id="RHEA:55053"/>
    </physiologicalReaction>
</comment>
<evidence type="ECO:0000256" key="21">
    <source>
        <dbReference type="ARBA" id="ARBA00051093"/>
    </source>
</evidence>
<comment type="catalytic activity">
    <reaction evidence="1">
        <text>butanoyl-CoA + H2O = butanoate + CoA + H(+)</text>
        <dbReference type="Rhea" id="RHEA:40111"/>
        <dbReference type="ChEBI" id="CHEBI:15377"/>
        <dbReference type="ChEBI" id="CHEBI:15378"/>
        <dbReference type="ChEBI" id="CHEBI:17968"/>
        <dbReference type="ChEBI" id="CHEBI:57287"/>
        <dbReference type="ChEBI" id="CHEBI:57371"/>
    </reaction>
    <physiologicalReaction direction="left-to-right" evidence="1">
        <dbReference type="Rhea" id="RHEA:40112"/>
    </physiologicalReaction>
</comment>
<evidence type="ECO:0000259" key="31">
    <source>
        <dbReference type="Pfam" id="PF13622"/>
    </source>
</evidence>
<evidence type="ECO:0000256" key="25">
    <source>
        <dbReference type="ARBA" id="ARBA00052191"/>
    </source>
</evidence>
<protein>
    <recommendedName>
        <fullName evidence="28">Acyl-CoA thioesterase 2</fullName>
        <ecNumber evidence="7">3.1.2.20</ecNumber>
    </recommendedName>
    <alternativeName>
        <fullName evidence="29">Thioesterase II</fullName>
    </alternativeName>
</protein>
<dbReference type="GO" id="GO:0009062">
    <property type="term" value="P:fatty acid catabolic process"/>
    <property type="evidence" value="ECO:0007669"/>
    <property type="project" value="TreeGrafter"/>
</dbReference>
<evidence type="ECO:0000256" key="24">
    <source>
        <dbReference type="ARBA" id="ARBA00051978"/>
    </source>
</evidence>
<evidence type="ECO:0000256" key="10">
    <source>
        <dbReference type="ARBA" id="ARBA00048074"/>
    </source>
</evidence>
<evidence type="ECO:0000256" key="29">
    <source>
        <dbReference type="ARBA" id="ARBA00079653"/>
    </source>
</evidence>
<comment type="catalytic activity">
    <reaction evidence="11">
        <text>tetradecanoyl-CoA + H2O = tetradecanoate + CoA + H(+)</text>
        <dbReference type="Rhea" id="RHEA:40119"/>
        <dbReference type="ChEBI" id="CHEBI:15377"/>
        <dbReference type="ChEBI" id="CHEBI:15378"/>
        <dbReference type="ChEBI" id="CHEBI:30807"/>
        <dbReference type="ChEBI" id="CHEBI:57287"/>
        <dbReference type="ChEBI" id="CHEBI:57385"/>
    </reaction>
    <physiologicalReaction direction="left-to-right" evidence="11">
        <dbReference type="Rhea" id="RHEA:40120"/>
    </physiologicalReaction>
</comment>
<dbReference type="InterPro" id="IPR049449">
    <property type="entry name" value="TesB_ACOT8-like_N"/>
</dbReference>
<evidence type="ECO:0000256" key="18">
    <source>
        <dbReference type="ARBA" id="ARBA00050810"/>
    </source>
</evidence>
<reference evidence="32" key="2">
    <citation type="journal article" date="2024" name="Toxins">
        <title>Genome Sequence Analysis of Native Xenorhabdus Strains Isolated from Entomopathogenic Nematodes in Argentina.</title>
        <authorList>
            <person name="Palma L."/>
            <person name="Frizzo L."/>
            <person name="Kaiser S."/>
            <person name="Berry C."/>
            <person name="Caballero P."/>
            <person name="Bode H.B."/>
            <person name="Del Valle E.E."/>
        </authorList>
    </citation>
    <scope>NUCLEOTIDE SEQUENCE</scope>
    <source>
        <strain evidence="32">M</strain>
    </source>
</reference>
<dbReference type="PANTHER" id="PTHR11066">
    <property type="entry name" value="ACYL-COA THIOESTERASE"/>
    <property type="match status" value="1"/>
</dbReference>
<evidence type="ECO:0000256" key="22">
    <source>
        <dbReference type="ARBA" id="ARBA00051478"/>
    </source>
</evidence>
<evidence type="ECO:0000256" key="5">
    <source>
        <dbReference type="ARBA" id="ARBA00023098"/>
    </source>
</evidence>
<dbReference type="GO" id="GO:0047617">
    <property type="term" value="F:fatty acyl-CoA hydrolase activity"/>
    <property type="evidence" value="ECO:0007669"/>
    <property type="project" value="UniProtKB-EC"/>
</dbReference>
<comment type="catalytic activity">
    <reaction evidence="21">
        <text>3-oxododecanoyl-CoA + H2O = 3-oxododecanoate + CoA + H(+)</text>
        <dbReference type="Rhea" id="RHEA:65216"/>
        <dbReference type="ChEBI" id="CHEBI:15377"/>
        <dbReference type="ChEBI" id="CHEBI:15378"/>
        <dbReference type="ChEBI" id="CHEBI:29743"/>
        <dbReference type="ChEBI" id="CHEBI:57287"/>
        <dbReference type="ChEBI" id="CHEBI:62615"/>
    </reaction>
    <physiologicalReaction direction="left-to-right" evidence="21">
        <dbReference type="Rhea" id="RHEA:65217"/>
    </physiologicalReaction>
</comment>
<dbReference type="InterPro" id="IPR025652">
    <property type="entry name" value="TesB_C"/>
</dbReference>
<dbReference type="InterPro" id="IPR042171">
    <property type="entry name" value="Acyl-CoA_hotdog"/>
</dbReference>
<evidence type="ECO:0000256" key="6">
    <source>
        <dbReference type="ARBA" id="ARBA00037002"/>
    </source>
</evidence>
<comment type="catalytic activity">
    <reaction evidence="13">
        <text>4-methylpentanoyl-CoA + H2O = 4-methylpentanoate + CoA + H(+)</text>
        <dbReference type="Rhea" id="RHEA:55064"/>
        <dbReference type="ChEBI" id="CHEBI:15377"/>
        <dbReference type="ChEBI" id="CHEBI:15378"/>
        <dbReference type="ChEBI" id="CHEBI:57287"/>
        <dbReference type="ChEBI" id="CHEBI:74904"/>
        <dbReference type="ChEBI" id="CHEBI:131445"/>
    </reaction>
    <physiologicalReaction direction="left-to-right" evidence="13">
        <dbReference type="Rhea" id="RHEA:55065"/>
    </physiologicalReaction>
</comment>
<keyword evidence="5" id="KW-0443">Lipid metabolism</keyword>
<proteinExistence type="inferred from homology"/>
<evidence type="ECO:0000256" key="11">
    <source>
        <dbReference type="ARBA" id="ARBA00048180"/>
    </source>
</evidence>
<keyword evidence="4" id="KW-0378">Hydrolase</keyword>
<evidence type="ECO:0000256" key="1">
    <source>
        <dbReference type="ARBA" id="ARBA00000295"/>
    </source>
</evidence>
<evidence type="ECO:0000256" key="14">
    <source>
        <dbReference type="ARBA" id="ARBA00050558"/>
    </source>
</evidence>
<comment type="catalytic activity">
    <reaction evidence="26">
        <text>hexadecanoyl-CoA + H2O = hexadecanoate + CoA + H(+)</text>
        <dbReference type="Rhea" id="RHEA:16645"/>
        <dbReference type="ChEBI" id="CHEBI:7896"/>
        <dbReference type="ChEBI" id="CHEBI:15377"/>
        <dbReference type="ChEBI" id="CHEBI:15378"/>
        <dbReference type="ChEBI" id="CHEBI:57287"/>
        <dbReference type="ChEBI" id="CHEBI:57379"/>
    </reaction>
    <physiologicalReaction direction="left-to-right" evidence="26">
        <dbReference type="Rhea" id="RHEA:16646"/>
    </physiologicalReaction>
</comment>
<dbReference type="SUPFAM" id="SSF54637">
    <property type="entry name" value="Thioesterase/thiol ester dehydrase-isomerase"/>
    <property type="match status" value="2"/>
</dbReference>
<feature type="domain" description="Acyl-CoA thioesterase-like N-terminal HotDog" evidence="31">
    <location>
        <begin position="34"/>
        <end position="109"/>
    </location>
</feature>
<dbReference type="InterPro" id="IPR029069">
    <property type="entry name" value="HotDog_dom_sf"/>
</dbReference>
<dbReference type="Gene3D" id="2.40.160.210">
    <property type="entry name" value="Acyl-CoA thioesterase, double hotdog domain"/>
    <property type="match status" value="1"/>
</dbReference>
<comment type="catalytic activity">
    <reaction evidence="19">
        <text>(3Z,5E)-dodecadienoyl-CoA + H2O = (3Z,5E)-dodecadienoate + CoA + H(+)</text>
        <dbReference type="Rhea" id="RHEA:65172"/>
        <dbReference type="ChEBI" id="CHEBI:15377"/>
        <dbReference type="ChEBI" id="CHEBI:15378"/>
        <dbReference type="ChEBI" id="CHEBI:57287"/>
        <dbReference type="ChEBI" id="CHEBI:156333"/>
        <dbReference type="ChEBI" id="CHEBI:156334"/>
    </reaction>
    <physiologicalReaction direction="left-to-right" evidence="19">
        <dbReference type="Rhea" id="RHEA:65173"/>
    </physiologicalReaction>
</comment>
<comment type="catalytic activity">
    <reaction evidence="9">
        <text>decanoyl-CoA + H2O = decanoate + CoA + H(+)</text>
        <dbReference type="Rhea" id="RHEA:40059"/>
        <dbReference type="ChEBI" id="CHEBI:15377"/>
        <dbReference type="ChEBI" id="CHEBI:15378"/>
        <dbReference type="ChEBI" id="CHEBI:27689"/>
        <dbReference type="ChEBI" id="CHEBI:57287"/>
        <dbReference type="ChEBI" id="CHEBI:61430"/>
    </reaction>
    <physiologicalReaction direction="left-to-right" evidence="9">
        <dbReference type="Rhea" id="RHEA:40060"/>
    </physiologicalReaction>
</comment>
<feature type="domain" description="Acyl-CoA thioesterase 2 C-terminal" evidence="30">
    <location>
        <begin position="177"/>
        <end position="280"/>
    </location>
</feature>
<evidence type="ECO:0000256" key="12">
    <source>
        <dbReference type="ARBA" id="ARBA00050199"/>
    </source>
</evidence>
<comment type="catalytic activity">
    <reaction evidence="23">
        <text>(3R)-3-hydroxybutanoyl-CoA + H2O = (R)-3-hydroxybutanoate + CoA + H(+)</text>
        <dbReference type="Rhea" id="RHEA:65204"/>
        <dbReference type="ChEBI" id="CHEBI:10983"/>
        <dbReference type="ChEBI" id="CHEBI:15377"/>
        <dbReference type="ChEBI" id="CHEBI:15378"/>
        <dbReference type="ChEBI" id="CHEBI:57287"/>
        <dbReference type="ChEBI" id="CHEBI:57315"/>
    </reaction>
    <physiologicalReaction direction="left-to-right" evidence="23">
        <dbReference type="Rhea" id="RHEA:65205"/>
    </physiologicalReaction>
</comment>
<dbReference type="Pfam" id="PF13622">
    <property type="entry name" value="4HBT_3"/>
    <property type="match status" value="1"/>
</dbReference>
<evidence type="ECO:0000256" key="2">
    <source>
        <dbReference type="ARBA" id="ARBA00006538"/>
    </source>
</evidence>
<sequence>MSQALENLINLMHLEKIEEGIYRGQSEDLGFPQVFGGQVIGQALYAAKQTVADERMIHSFHSYFLRPGDSHKPIVYDVEILRDGKSFSARRVSAIQHGHPIFYMTASFQGPEEGFEHQNTMPIVPFPEELDSQENIARKMADSLSTKLKRPFSALPLEMKLIKPHSLPNHAPHDPVRYVWFRSNGKMPDHPYIHHCLLGYASDFNFLPTSLQPYDIEFMAKNMQIATIDHSMWYHRPFNMDDWLLYSIESPSASGARGFVRGHIYNREGILIASTTQEGVIRKL</sequence>
<dbReference type="InterPro" id="IPR003703">
    <property type="entry name" value="Acyl_CoA_thio"/>
</dbReference>
<dbReference type="RefSeq" id="WP_323851623.1">
    <property type="nucleotide sequence ID" value="NZ_JACXBD010000025.1"/>
</dbReference>
<comment type="subunit">
    <text evidence="3">Homotetramer.</text>
</comment>
<dbReference type="Pfam" id="PF02551">
    <property type="entry name" value="Acyl_CoA_thio"/>
    <property type="match status" value="1"/>
</dbReference>
<comment type="catalytic activity">
    <reaction evidence="14">
        <text>(3E,5Z)-tetradecadienoyl-CoA + H2O = (3E,5Z)-tetradecadienoate + CoA + H(+)</text>
        <dbReference type="Rhea" id="RHEA:55044"/>
        <dbReference type="ChEBI" id="CHEBI:15377"/>
        <dbReference type="ChEBI" id="CHEBI:15378"/>
        <dbReference type="ChEBI" id="CHEBI:57287"/>
        <dbReference type="ChEBI" id="CHEBI:71586"/>
        <dbReference type="ChEBI" id="CHEBI:71590"/>
    </reaction>
    <physiologicalReaction direction="left-to-right" evidence="14">
        <dbReference type="Rhea" id="RHEA:55045"/>
    </physiologicalReaction>
</comment>
<comment type="catalytic activity">
    <reaction evidence="8">
        <text>octanoyl-CoA + H2O = octanoate + CoA + H(+)</text>
        <dbReference type="Rhea" id="RHEA:30143"/>
        <dbReference type="ChEBI" id="CHEBI:15377"/>
        <dbReference type="ChEBI" id="CHEBI:15378"/>
        <dbReference type="ChEBI" id="CHEBI:25646"/>
        <dbReference type="ChEBI" id="CHEBI:57287"/>
        <dbReference type="ChEBI" id="CHEBI:57386"/>
    </reaction>
    <physiologicalReaction direction="left-to-right" evidence="8">
        <dbReference type="Rhea" id="RHEA:30144"/>
    </physiologicalReaction>
</comment>
<evidence type="ECO:0000256" key="26">
    <source>
        <dbReference type="ARBA" id="ARBA00052691"/>
    </source>
</evidence>
<comment type="catalytic activity">
    <reaction evidence="25">
        <text>(3S)-3-hydroxybutanoyl-CoA + H2O = (S)-3-hydroxybutanoate + CoA + H(+)</text>
        <dbReference type="Rhea" id="RHEA:65208"/>
        <dbReference type="ChEBI" id="CHEBI:11047"/>
        <dbReference type="ChEBI" id="CHEBI:15377"/>
        <dbReference type="ChEBI" id="CHEBI:15378"/>
        <dbReference type="ChEBI" id="CHEBI:57287"/>
        <dbReference type="ChEBI" id="CHEBI:57316"/>
    </reaction>
    <physiologicalReaction direction="left-to-right" evidence="25">
        <dbReference type="Rhea" id="RHEA:65209"/>
    </physiologicalReaction>
</comment>
<comment type="similarity">
    <text evidence="2">Belongs to the C/M/P thioester hydrolase family.</text>
</comment>
<evidence type="ECO:0000259" key="30">
    <source>
        <dbReference type="Pfam" id="PF02551"/>
    </source>
</evidence>
<evidence type="ECO:0000256" key="16">
    <source>
        <dbReference type="ARBA" id="ARBA00050660"/>
    </source>
</evidence>
<reference evidence="32" key="1">
    <citation type="submission" date="2020-09" db="EMBL/GenBank/DDBJ databases">
        <authorList>
            <person name="Palma L."/>
            <person name="Caballero P."/>
            <person name="Berry C."/>
            <person name="Del Valle E."/>
        </authorList>
    </citation>
    <scope>NUCLEOTIDE SEQUENCE</scope>
    <source>
        <strain evidence="32">M</strain>
    </source>
</reference>
<comment type="catalytic activity">
    <reaction evidence="15">
        <text>(2E)-dodecenoyl-CoA + H2O = (2E)-dodecenoate + CoA + H(+)</text>
        <dbReference type="Rhea" id="RHEA:65212"/>
        <dbReference type="ChEBI" id="CHEBI:15377"/>
        <dbReference type="ChEBI" id="CHEBI:15378"/>
        <dbReference type="ChEBI" id="CHEBI:57287"/>
        <dbReference type="ChEBI" id="CHEBI:57330"/>
        <dbReference type="ChEBI" id="CHEBI:84274"/>
    </reaction>
    <physiologicalReaction direction="left-to-right" evidence="15">
        <dbReference type="Rhea" id="RHEA:65213"/>
    </physiologicalReaction>
</comment>
<comment type="catalytic activity">
    <reaction evidence="24">
        <text>(3R)-3-hydroxypentanoyl-CoA + H2O = (3R)-3-hydroxypentanoate + CoA + H(+)</text>
        <dbReference type="Rhea" id="RHEA:55084"/>
        <dbReference type="ChEBI" id="CHEBI:15377"/>
        <dbReference type="ChEBI" id="CHEBI:15378"/>
        <dbReference type="ChEBI" id="CHEBI:57287"/>
        <dbReference type="ChEBI" id="CHEBI:138587"/>
        <dbReference type="ChEBI" id="CHEBI:138588"/>
    </reaction>
    <physiologicalReaction direction="left-to-right" evidence="24">
        <dbReference type="Rhea" id="RHEA:55085"/>
    </physiologicalReaction>
</comment>
<comment type="catalytic activity">
    <reaction evidence="6">
        <text>(9Z)-octadecenoyl-CoA + H2O = (9Z)-octadecenoate + CoA + H(+)</text>
        <dbReference type="Rhea" id="RHEA:40139"/>
        <dbReference type="ChEBI" id="CHEBI:15377"/>
        <dbReference type="ChEBI" id="CHEBI:15378"/>
        <dbReference type="ChEBI" id="CHEBI:30823"/>
        <dbReference type="ChEBI" id="CHEBI:57287"/>
        <dbReference type="ChEBI" id="CHEBI:57387"/>
    </reaction>
    <physiologicalReaction direction="left-to-right" evidence="6">
        <dbReference type="Rhea" id="RHEA:40140"/>
    </physiologicalReaction>
</comment>
<evidence type="ECO:0000256" key="20">
    <source>
        <dbReference type="ARBA" id="ARBA00050943"/>
    </source>
</evidence>
<comment type="caution">
    <text evidence="32">The sequence shown here is derived from an EMBL/GenBank/DDBJ whole genome shotgun (WGS) entry which is preliminary data.</text>
</comment>
<dbReference type="PANTHER" id="PTHR11066:SF34">
    <property type="entry name" value="ACYL-COENZYME A THIOESTERASE 8"/>
    <property type="match status" value="1"/>
</dbReference>
<dbReference type="AlphaFoldDB" id="A0AAW3YPW2"/>
<dbReference type="GO" id="GO:0006637">
    <property type="term" value="P:acyl-CoA metabolic process"/>
    <property type="evidence" value="ECO:0007669"/>
    <property type="project" value="InterPro"/>
</dbReference>
<evidence type="ECO:0000256" key="19">
    <source>
        <dbReference type="ARBA" id="ARBA00050889"/>
    </source>
</evidence>
<organism evidence="32">
    <name type="scientific">Xenorhabdus szentirmaii</name>
    <dbReference type="NCBI Taxonomy" id="290112"/>
    <lineage>
        <taxon>Bacteria</taxon>
        <taxon>Pseudomonadati</taxon>
        <taxon>Pseudomonadota</taxon>
        <taxon>Gammaproteobacteria</taxon>
        <taxon>Enterobacterales</taxon>
        <taxon>Morganellaceae</taxon>
        <taxon>Xenorhabdus</taxon>
    </lineage>
</organism>
<comment type="catalytic activity">
    <reaction evidence="12">
        <text>hexanoyl-CoA + H2O = hexanoate + CoA + H(+)</text>
        <dbReference type="Rhea" id="RHEA:40115"/>
        <dbReference type="ChEBI" id="CHEBI:15377"/>
        <dbReference type="ChEBI" id="CHEBI:15378"/>
        <dbReference type="ChEBI" id="CHEBI:17120"/>
        <dbReference type="ChEBI" id="CHEBI:57287"/>
        <dbReference type="ChEBI" id="CHEBI:62620"/>
    </reaction>
    <physiologicalReaction direction="left-to-right" evidence="12">
        <dbReference type="Rhea" id="RHEA:40116"/>
    </physiologicalReaction>
</comment>
<comment type="function">
    <text evidence="27">Thioesterase that has relatively broad substrate specificity, hydrolyzing primarily medium- and long-chain acyl-CoA substrates to free fatty acids and CoA. Functions in the thioesterase-dependent pathway of beta-oxidation of oleate and conjugated linoleate ((9Z,11E)-octadecadienoate or CLA), which provides all energy and carbon precursors required for the growth of E.coli. Thus, supports growth on oleate or conjugated linoleate as the sole source of carbon by hydrolyzing 3,5-tetradecadienoyl-CoA, the terminal metabolite of oleate beta-oxidation via the alternative thioesterase-dependent pathway, and 3,5-dodecadienoyl-CoA, the end product of CLA beta-oxidation, respectively. Seems to be involved in 3-hydroxyalkanoate production in E.coli.</text>
</comment>
<dbReference type="Proteomes" id="UP001193920">
    <property type="component" value="Unassembled WGS sequence"/>
</dbReference>
<gene>
    <name evidence="32" type="primary">tesB</name>
    <name evidence="32" type="ORF">ID854_01455</name>
</gene>
<dbReference type="EC" id="3.1.2.20" evidence="7"/>
<evidence type="ECO:0000256" key="17">
    <source>
        <dbReference type="ARBA" id="ARBA00050803"/>
    </source>
</evidence>
<evidence type="ECO:0000256" key="7">
    <source>
        <dbReference type="ARBA" id="ARBA00038894"/>
    </source>
</evidence>
<dbReference type="FunFam" id="2.40.160.210:FF:000001">
    <property type="entry name" value="Acyl-CoA thioesterase II"/>
    <property type="match status" value="1"/>
</dbReference>
<accession>A0AAW3YPW2</accession>
<name>A0AAW3YPW2_9GAMM</name>
<evidence type="ECO:0000256" key="13">
    <source>
        <dbReference type="ARBA" id="ARBA00050380"/>
    </source>
</evidence>
<evidence type="ECO:0000256" key="23">
    <source>
        <dbReference type="ARBA" id="ARBA00051737"/>
    </source>
</evidence>
<dbReference type="NCBIfam" id="TIGR00189">
    <property type="entry name" value="tesB"/>
    <property type="match status" value="1"/>
</dbReference>
<comment type="catalytic activity">
    <reaction evidence="22">
        <text>octadecanoyl-CoA + H2O = octadecanoate + CoA + H(+)</text>
        <dbReference type="Rhea" id="RHEA:30139"/>
        <dbReference type="ChEBI" id="CHEBI:15377"/>
        <dbReference type="ChEBI" id="CHEBI:15378"/>
        <dbReference type="ChEBI" id="CHEBI:25629"/>
        <dbReference type="ChEBI" id="CHEBI:57287"/>
        <dbReference type="ChEBI" id="CHEBI:57394"/>
    </reaction>
    <physiologicalReaction direction="left-to-right" evidence="22">
        <dbReference type="Rhea" id="RHEA:30140"/>
    </physiologicalReaction>
</comment>
<evidence type="ECO:0000256" key="8">
    <source>
        <dbReference type="ARBA" id="ARBA00047588"/>
    </source>
</evidence>
<evidence type="ECO:0000256" key="28">
    <source>
        <dbReference type="ARBA" id="ARBA00071120"/>
    </source>
</evidence>
<dbReference type="CDD" id="cd03445">
    <property type="entry name" value="Thioesterase_II_repeat2"/>
    <property type="match status" value="1"/>
</dbReference>
<comment type="catalytic activity">
    <reaction evidence="10">
        <text>dodecanoyl-CoA + H2O = dodecanoate + CoA + H(+)</text>
        <dbReference type="Rhea" id="RHEA:30135"/>
        <dbReference type="ChEBI" id="CHEBI:15377"/>
        <dbReference type="ChEBI" id="CHEBI:15378"/>
        <dbReference type="ChEBI" id="CHEBI:18262"/>
        <dbReference type="ChEBI" id="CHEBI:57287"/>
        <dbReference type="ChEBI" id="CHEBI:57375"/>
    </reaction>
    <physiologicalReaction direction="left-to-right" evidence="10">
        <dbReference type="Rhea" id="RHEA:30136"/>
    </physiologicalReaction>
</comment>
<dbReference type="CDD" id="cd03444">
    <property type="entry name" value="Thioesterase_II_repeat1"/>
    <property type="match status" value="1"/>
</dbReference>